<evidence type="ECO:0000313" key="9">
    <source>
        <dbReference type="Proteomes" id="UP000319257"/>
    </source>
</evidence>
<protein>
    <recommendedName>
        <fullName evidence="7">FAD-binding domain-containing protein</fullName>
    </recommendedName>
</protein>
<keyword evidence="2" id="KW-0285">Flavoprotein</keyword>
<dbReference type="PRINTS" id="PR00420">
    <property type="entry name" value="RNGMNOXGNASE"/>
</dbReference>
<dbReference type="SUPFAM" id="SSF51905">
    <property type="entry name" value="FAD/NAD(P)-binding domain"/>
    <property type="match status" value="1"/>
</dbReference>
<dbReference type="SUPFAM" id="SSF54373">
    <property type="entry name" value="FAD-linked reductases, C-terminal domain"/>
    <property type="match status" value="1"/>
</dbReference>
<evidence type="ECO:0000256" key="4">
    <source>
        <dbReference type="ARBA" id="ARBA00023002"/>
    </source>
</evidence>
<dbReference type="InterPro" id="IPR050493">
    <property type="entry name" value="FAD-dep_Monooxygenase_BioMet"/>
</dbReference>
<sequence length="415" mass="45366">MPLQVIIVGAGIGGLSAAVALRRAGHRVQVFEKSQFASEVGAAVALTPNGTRVLDHLGFDWVRARADAMSTFEVVDGVTLAGLHRADTSDAVSRLGAPFWTIHRVDLHNELLRLALADQGNGECVLQLGSRVVSADPDRGSIILEDGSEHVADLVIGADGLRSVLRGVVLEQAESKPTPSGLSAFRFMIPTAELKDEPAFQDLLNVKGRGNSVFADTSHKTERHMVWYTCRNGTLQNFGGIHDSISNNNNEGYESLGVNIKDAMLSEFGHYHPSLVQLMQSSYYVRKQSKADRVTDWPLNYHDPLPTWVRGKMGLMGDAAHPMLPFGAQGSNQALEDAGALGELFRNVHSAELVPGRLALYDQVRRLRASRIQTLSRVRLGKELEVQDQLRRFADPTSGEVPTSFAERQTHDYGD</sequence>
<evidence type="ECO:0000256" key="6">
    <source>
        <dbReference type="SAM" id="MobiDB-lite"/>
    </source>
</evidence>
<dbReference type="STRING" id="1093900.A0A507AP32"/>
<feature type="domain" description="FAD-binding" evidence="7">
    <location>
        <begin position="306"/>
        <end position="372"/>
    </location>
</feature>
<dbReference type="EMBL" id="SKBQ01000003">
    <property type="protein sequence ID" value="TPX12635.1"/>
    <property type="molecule type" value="Genomic_DNA"/>
</dbReference>
<dbReference type="AlphaFoldDB" id="A0A507AP32"/>
<organism evidence="8 9">
    <name type="scientific">Thyridium curvatum</name>
    <dbReference type="NCBI Taxonomy" id="1093900"/>
    <lineage>
        <taxon>Eukaryota</taxon>
        <taxon>Fungi</taxon>
        <taxon>Dikarya</taxon>
        <taxon>Ascomycota</taxon>
        <taxon>Pezizomycotina</taxon>
        <taxon>Sordariomycetes</taxon>
        <taxon>Sordariomycetidae</taxon>
        <taxon>Thyridiales</taxon>
        <taxon>Thyridiaceae</taxon>
        <taxon>Thyridium</taxon>
    </lineage>
</organism>
<evidence type="ECO:0000256" key="1">
    <source>
        <dbReference type="ARBA" id="ARBA00007992"/>
    </source>
</evidence>
<comment type="similarity">
    <text evidence="1">Belongs to the paxM FAD-dependent monooxygenase family.</text>
</comment>
<accession>A0A507AP32</accession>
<keyword evidence="5" id="KW-0503">Monooxygenase</keyword>
<evidence type="ECO:0000256" key="2">
    <source>
        <dbReference type="ARBA" id="ARBA00022630"/>
    </source>
</evidence>
<evidence type="ECO:0000256" key="3">
    <source>
        <dbReference type="ARBA" id="ARBA00022827"/>
    </source>
</evidence>
<dbReference type="RefSeq" id="XP_030994346.1">
    <property type="nucleotide sequence ID" value="XM_031142953.1"/>
</dbReference>
<evidence type="ECO:0000259" key="7">
    <source>
        <dbReference type="Pfam" id="PF01494"/>
    </source>
</evidence>
<dbReference type="PANTHER" id="PTHR13789">
    <property type="entry name" value="MONOOXYGENASE"/>
    <property type="match status" value="1"/>
</dbReference>
<dbReference type="Gene3D" id="3.50.50.60">
    <property type="entry name" value="FAD/NAD(P)-binding domain"/>
    <property type="match status" value="1"/>
</dbReference>
<dbReference type="OrthoDB" id="9993796at2759"/>
<dbReference type="InterPro" id="IPR002938">
    <property type="entry name" value="FAD-bd"/>
</dbReference>
<dbReference type="Pfam" id="PF01494">
    <property type="entry name" value="FAD_binding_3"/>
    <property type="match status" value="2"/>
</dbReference>
<evidence type="ECO:0000313" key="8">
    <source>
        <dbReference type="EMBL" id="TPX12635.1"/>
    </source>
</evidence>
<dbReference type="GeneID" id="41968259"/>
<gene>
    <name evidence="8" type="ORF">E0L32_000812</name>
</gene>
<dbReference type="GO" id="GO:0071949">
    <property type="term" value="F:FAD binding"/>
    <property type="evidence" value="ECO:0007669"/>
    <property type="project" value="InterPro"/>
</dbReference>
<keyword evidence="3" id="KW-0274">FAD</keyword>
<dbReference type="InterPro" id="IPR036188">
    <property type="entry name" value="FAD/NAD-bd_sf"/>
</dbReference>
<name>A0A507AP32_9PEZI</name>
<proteinExistence type="inferred from homology"/>
<evidence type="ECO:0000256" key="5">
    <source>
        <dbReference type="ARBA" id="ARBA00023033"/>
    </source>
</evidence>
<dbReference type="GO" id="GO:0004497">
    <property type="term" value="F:monooxygenase activity"/>
    <property type="evidence" value="ECO:0007669"/>
    <property type="project" value="UniProtKB-KW"/>
</dbReference>
<dbReference type="InParanoid" id="A0A507AP32"/>
<reference evidence="8 9" key="1">
    <citation type="submission" date="2019-06" db="EMBL/GenBank/DDBJ databases">
        <title>Draft genome sequence of the filamentous fungus Phialemoniopsis curvata isolated from diesel fuel.</title>
        <authorList>
            <person name="Varaljay V.A."/>
            <person name="Lyon W.J."/>
            <person name="Crouch A.L."/>
            <person name="Drake C.E."/>
            <person name="Hollomon J.M."/>
            <person name="Nadeau L.J."/>
            <person name="Nunn H.S."/>
            <person name="Stevenson B.S."/>
            <person name="Bojanowski C.L."/>
            <person name="Crookes-Goodson W.J."/>
        </authorList>
    </citation>
    <scope>NUCLEOTIDE SEQUENCE [LARGE SCALE GENOMIC DNA]</scope>
    <source>
        <strain evidence="8 9">D216</strain>
    </source>
</reference>
<comment type="caution">
    <text evidence="8">The sequence shown here is derived from an EMBL/GenBank/DDBJ whole genome shotgun (WGS) entry which is preliminary data.</text>
</comment>
<keyword evidence="4" id="KW-0560">Oxidoreductase</keyword>
<dbReference type="PANTHER" id="PTHR13789:SF215">
    <property type="entry name" value="FAD-BINDING DOMAIN-CONTAINING PROTEIN-RELATED"/>
    <property type="match status" value="1"/>
</dbReference>
<feature type="region of interest" description="Disordered" evidence="6">
    <location>
        <begin position="395"/>
        <end position="415"/>
    </location>
</feature>
<keyword evidence="9" id="KW-1185">Reference proteome</keyword>
<feature type="domain" description="FAD-binding" evidence="7">
    <location>
        <begin position="4"/>
        <end position="227"/>
    </location>
</feature>
<dbReference type="Proteomes" id="UP000319257">
    <property type="component" value="Unassembled WGS sequence"/>
</dbReference>